<dbReference type="Gene3D" id="2.60.120.1140">
    <property type="entry name" value="Protein of unknown function DUF192"/>
    <property type="match status" value="1"/>
</dbReference>
<dbReference type="GeneID" id="5325561"/>
<dbReference type="Proteomes" id="UP000001107">
    <property type="component" value="Chromosome"/>
</dbReference>
<name>A6URH5_METVS</name>
<dbReference type="InterPro" id="IPR038695">
    <property type="entry name" value="Saro_0823-like_sf"/>
</dbReference>
<dbReference type="AlphaFoldDB" id="A6URH5"/>
<keyword evidence="2" id="KW-1185">Reference proteome</keyword>
<dbReference type="KEGG" id="mvn:Mevan_1199"/>
<reference evidence="1" key="1">
    <citation type="submission" date="2007-06" db="EMBL/GenBank/DDBJ databases">
        <title>Complete sequence of Methanococcus vannielii SB.</title>
        <authorList>
            <consortium name="US DOE Joint Genome Institute"/>
            <person name="Copeland A."/>
            <person name="Lucas S."/>
            <person name="Lapidus A."/>
            <person name="Barry K."/>
            <person name="Glavina del Rio T."/>
            <person name="Dalin E."/>
            <person name="Tice H."/>
            <person name="Pitluck S."/>
            <person name="Chain P."/>
            <person name="Malfatti S."/>
            <person name="Shin M."/>
            <person name="Vergez L."/>
            <person name="Schmutz J."/>
            <person name="Larimer F."/>
            <person name="Land M."/>
            <person name="Hauser L."/>
            <person name="Kyrpides N."/>
            <person name="Anderson I."/>
            <person name="Sieprawska-Lupa M."/>
            <person name="Whitman W.B."/>
            <person name="Richardson P."/>
        </authorList>
    </citation>
    <scope>NUCLEOTIDE SEQUENCE [LARGE SCALE GENOMIC DNA]</scope>
    <source>
        <strain evidence="1">SB</strain>
    </source>
</reference>
<dbReference type="STRING" id="406327.Mevan_1199"/>
<protein>
    <recommendedName>
        <fullName evidence="3">DUF192 domain-containing protein</fullName>
    </recommendedName>
</protein>
<dbReference type="InterPro" id="IPR003795">
    <property type="entry name" value="DUF192"/>
</dbReference>
<evidence type="ECO:0000313" key="1">
    <source>
        <dbReference type="EMBL" id="ABR55097.1"/>
    </source>
</evidence>
<proteinExistence type="predicted"/>
<dbReference type="HOGENOM" id="CLU_097039_4_2_2"/>
<evidence type="ECO:0008006" key="3">
    <source>
        <dbReference type="Google" id="ProtNLM"/>
    </source>
</evidence>
<dbReference type="PANTHER" id="PTHR37953">
    <property type="entry name" value="UPF0127 PROTEIN MJ1496"/>
    <property type="match status" value="1"/>
</dbReference>
<dbReference type="eggNOG" id="arCOG03113">
    <property type="taxonomic scope" value="Archaea"/>
</dbReference>
<sequence length="113" mass="13311">MKNQKVNLNGKFYSIKIADNFFKRAFGLMFKDIRNNEGLLFKYGNRKLHIHTFFMKYPIDVIFLKDDFVVDIVSNLKPFKTYNSKVKSNKMFEIKSGALDISKLLGKKLEFND</sequence>
<dbReference type="RefSeq" id="WP_012066012.1">
    <property type="nucleotide sequence ID" value="NC_009634.1"/>
</dbReference>
<evidence type="ECO:0000313" key="2">
    <source>
        <dbReference type="Proteomes" id="UP000001107"/>
    </source>
</evidence>
<dbReference type="Pfam" id="PF02643">
    <property type="entry name" value="DUF192"/>
    <property type="match status" value="1"/>
</dbReference>
<organism evidence="1 2">
    <name type="scientific">Methanococcus vannielii (strain ATCC 35089 / DSM 1224 / JCM 13029 / OCM 148 / SB)</name>
    <dbReference type="NCBI Taxonomy" id="406327"/>
    <lineage>
        <taxon>Archaea</taxon>
        <taxon>Methanobacteriati</taxon>
        <taxon>Methanobacteriota</taxon>
        <taxon>Methanomada group</taxon>
        <taxon>Methanococci</taxon>
        <taxon>Methanococcales</taxon>
        <taxon>Methanococcaceae</taxon>
        <taxon>Methanococcus</taxon>
    </lineage>
</organism>
<dbReference type="PANTHER" id="PTHR37953:SF1">
    <property type="entry name" value="UPF0127 PROTEIN MJ1496"/>
    <property type="match status" value="1"/>
</dbReference>
<accession>A6URH5</accession>
<dbReference type="EMBL" id="CP000742">
    <property type="protein sequence ID" value="ABR55097.1"/>
    <property type="molecule type" value="Genomic_DNA"/>
</dbReference>
<gene>
    <name evidence="1" type="ordered locus">Mevan_1199</name>
</gene>
<dbReference type="OrthoDB" id="64208at2157"/>